<feature type="region of interest" description="Disordered" evidence="7">
    <location>
        <begin position="1"/>
        <end position="27"/>
    </location>
</feature>
<dbReference type="PANTHER" id="PTHR46014">
    <property type="entry name" value="TETRATRICOPEPTIDE REPEAT PROTEIN 1"/>
    <property type="match status" value="1"/>
</dbReference>
<keyword evidence="9" id="KW-1185">Reference proteome</keyword>
<keyword evidence="2" id="KW-0677">Repeat</keyword>
<comment type="subunit">
    <text evidence="4">Interacts with the GAP domain of NF1. Interacts (via TPR repeats) with HSP90AA1 and HSPA8.</text>
</comment>
<dbReference type="InterPro" id="IPR013105">
    <property type="entry name" value="TPR_2"/>
</dbReference>
<feature type="repeat" description="TPR" evidence="6">
    <location>
        <begin position="201"/>
        <end position="234"/>
    </location>
</feature>
<proteinExistence type="predicted"/>
<dbReference type="InterPro" id="IPR011990">
    <property type="entry name" value="TPR-like_helical_dom_sf"/>
</dbReference>
<comment type="caution">
    <text evidence="8">The sequence shown here is derived from an EMBL/GenBank/DDBJ whole genome shotgun (WGS) entry which is preliminary data.</text>
</comment>
<dbReference type="Gene3D" id="1.25.40.10">
    <property type="entry name" value="Tetratricopeptide repeat domain"/>
    <property type="match status" value="1"/>
</dbReference>
<keyword evidence="1" id="KW-0597">Phosphoprotein</keyword>
<reference evidence="8" key="1">
    <citation type="submission" date="2019-08" db="EMBL/GenBank/DDBJ databases">
        <title>The improved chromosome-level genome for the pearl oyster Pinctada fucata martensii using PacBio sequencing and Hi-C.</title>
        <authorList>
            <person name="Zheng Z."/>
        </authorList>
    </citation>
    <scope>NUCLEOTIDE SEQUENCE</scope>
    <source>
        <strain evidence="8">ZZ-2019</strain>
        <tissue evidence="8">Adductor muscle</tissue>
    </source>
</reference>
<evidence type="ECO:0000313" key="8">
    <source>
        <dbReference type="EMBL" id="KAK3095497.1"/>
    </source>
</evidence>
<accession>A0AA88XZJ0</accession>
<dbReference type="EMBL" id="VSWD01000008">
    <property type="protein sequence ID" value="KAK3095497.1"/>
    <property type="molecule type" value="Genomic_DNA"/>
</dbReference>
<dbReference type="Pfam" id="PF13432">
    <property type="entry name" value="TPR_16"/>
    <property type="match status" value="1"/>
</dbReference>
<organism evidence="8 9">
    <name type="scientific">Pinctada imbricata</name>
    <name type="common">Atlantic pearl-oyster</name>
    <name type="synonym">Pinctada martensii</name>
    <dbReference type="NCBI Taxonomy" id="66713"/>
    <lineage>
        <taxon>Eukaryota</taxon>
        <taxon>Metazoa</taxon>
        <taxon>Spiralia</taxon>
        <taxon>Lophotrochozoa</taxon>
        <taxon>Mollusca</taxon>
        <taxon>Bivalvia</taxon>
        <taxon>Autobranchia</taxon>
        <taxon>Pteriomorphia</taxon>
        <taxon>Pterioida</taxon>
        <taxon>Pterioidea</taxon>
        <taxon>Pteriidae</taxon>
        <taxon>Pinctada</taxon>
    </lineage>
</organism>
<keyword evidence="3 6" id="KW-0802">TPR repeat</keyword>
<feature type="repeat" description="TPR" evidence="6">
    <location>
        <begin position="162"/>
        <end position="195"/>
    </location>
</feature>
<dbReference type="PROSITE" id="PS50005">
    <property type="entry name" value="TPR"/>
    <property type="match status" value="3"/>
</dbReference>
<dbReference type="SUPFAM" id="SSF48452">
    <property type="entry name" value="TPR-like"/>
    <property type="match status" value="1"/>
</dbReference>
<evidence type="ECO:0000256" key="6">
    <source>
        <dbReference type="PROSITE-ProRule" id="PRU00339"/>
    </source>
</evidence>
<evidence type="ECO:0000313" key="9">
    <source>
        <dbReference type="Proteomes" id="UP001186944"/>
    </source>
</evidence>
<dbReference type="InterPro" id="IPR052769">
    <property type="entry name" value="TPR_domain_protein"/>
</dbReference>
<dbReference type="Proteomes" id="UP001186944">
    <property type="component" value="Unassembled WGS sequence"/>
</dbReference>
<name>A0AA88XZJ0_PINIB</name>
<evidence type="ECO:0000256" key="2">
    <source>
        <dbReference type="ARBA" id="ARBA00022737"/>
    </source>
</evidence>
<protein>
    <recommendedName>
        <fullName evidence="5">Tetratricopeptide repeat protein 1</fullName>
    </recommendedName>
</protein>
<dbReference type="AlphaFoldDB" id="A0AA88XZJ0"/>
<dbReference type="PANTHER" id="PTHR46014:SF1">
    <property type="entry name" value="TETRATRICOPEPTIDE REPEAT PROTEIN 1"/>
    <property type="match status" value="1"/>
</dbReference>
<evidence type="ECO:0000256" key="7">
    <source>
        <dbReference type="SAM" id="MobiDB-lite"/>
    </source>
</evidence>
<sequence>MAMKGEHLCAEGLEEKPVSYDDQQRAEELSSKLRSDLNIQDTFINRTNLATNVKQENSNSCSTEFENNENCEECVERSETCSDDSEDCESNYESAEDDKIESWEDAIPSKEDAILSKEDGCWNDEPGENAENKQSIVVEEEEEEEIEEILTEEAKEIRRKEAQDLKEEGNSLFKDQKYEEAIICYTKAVKCCPKDFVKDRSIMYSNRAACRLRMDNVEEAIRDCTRALDLHPHYLKALLRRAELYEKKEKLDEALLDYQKVVEMDPGQHTARAACMRLPDQIKERNEKMKEEMLGKLKDLGNMILKPFGLSTNNFQMNQDPNTGGYSINFKQNA</sequence>
<dbReference type="Pfam" id="PF07719">
    <property type="entry name" value="TPR_2"/>
    <property type="match status" value="1"/>
</dbReference>
<gene>
    <name evidence="8" type="ORF">FSP39_015344</name>
</gene>
<evidence type="ECO:0000256" key="1">
    <source>
        <dbReference type="ARBA" id="ARBA00022553"/>
    </source>
</evidence>
<dbReference type="FunFam" id="1.25.40.10:FF:000367">
    <property type="entry name" value="Tetratricopeptide repeat domain 1"/>
    <property type="match status" value="1"/>
</dbReference>
<evidence type="ECO:0000256" key="3">
    <source>
        <dbReference type="ARBA" id="ARBA00022803"/>
    </source>
</evidence>
<dbReference type="InterPro" id="IPR019734">
    <property type="entry name" value="TPR_rpt"/>
</dbReference>
<evidence type="ECO:0000256" key="5">
    <source>
        <dbReference type="ARBA" id="ARBA00067165"/>
    </source>
</evidence>
<feature type="repeat" description="TPR" evidence="6">
    <location>
        <begin position="235"/>
        <end position="268"/>
    </location>
</feature>
<dbReference type="SMART" id="SM00028">
    <property type="entry name" value="TPR"/>
    <property type="match status" value="3"/>
</dbReference>
<evidence type="ECO:0000256" key="4">
    <source>
        <dbReference type="ARBA" id="ARBA00063969"/>
    </source>
</evidence>